<dbReference type="Proteomes" id="UP001062846">
    <property type="component" value="Chromosome 13"/>
</dbReference>
<accession>A0ACC0L7Q2</accession>
<gene>
    <name evidence="1" type="ORF">RHMOL_Rhmol13G0146200</name>
</gene>
<dbReference type="EMBL" id="CM046400">
    <property type="protein sequence ID" value="KAI8524387.1"/>
    <property type="molecule type" value="Genomic_DNA"/>
</dbReference>
<reference evidence="1" key="1">
    <citation type="submission" date="2022-02" db="EMBL/GenBank/DDBJ databases">
        <title>Plant Genome Project.</title>
        <authorList>
            <person name="Zhang R.-G."/>
        </authorList>
    </citation>
    <scope>NUCLEOTIDE SEQUENCE</scope>
    <source>
        <strain evidence="1">AT1</strain>
    </source>
</reference>
<proteinExistence type="predicted"/>
<comment type="caution">
    <text evidence="1">The sequence shown here is derived from an EMBL/GenBank/DDBJ whole genome shotgun (WGS) entry which is preliminary data.</text>
</comment>
<sequence length="115" mass="13580">MQKRFVEGFVKKNHTLTFILSSQNETIFQKQKFDALIISPVSPQQRPGTVDYGIIVCYIIDKLAHGDRIPESLTTNEIIQYRVLLLQRFLHDEPRTWTETLWKDRKLASEVRFED</sequence>
<keyword evidence="2" id="KW-1185">Reference proteome</keyword>
<organism evidence="1 2">
    <name type="scientific">Rhododendron molle</name>
    <name type="common">Chinese azalea</name>
    <name type="synonym">Azalea mollis</name>
    <dbReference type="NCBI Taxonomy" id="49168"/>
    <lineage>
        <taxon>Eukaryota</taxon>
        <taxon>Viridiplantae</taxon>
        <taxon>Streptophyta</taxon>
        <taxon>Embryophyta</taxon>
        <taxon>Tracheophyta</taxon>
        <taxon>Spermatophyta</taxon>
        <taxon>Magnoliopsida</taxon>
        <taxon>eudicotyledons</taxon>
        <taxon>Gunneridae</taxon>
        <taxon>Pentapetalae</taxon>
        <taxon>asterids</taxon>
        <taxon>Ericales</taxon>
        <taxon>Ericaceae</taxon>
        <taxon>Ericoideae</taxon>
        <taxon>Rhodoreae</taxon>
        <taxon>Rhododendron</taxon>
    </lineage>
</organism>
<protein>
    <submittedName>
        <fullName evidence="1">Uncharacterized protein</fullName>
    </submittedName>
</protein>
<evidence type="ECO:0000313" key="1">
    <source>
        <dbReference type="EMBL" id="KAI8524387.1"/>
    </source>
</evidence>
<name>A0ACC0L7Q2_RHOML</name>
<evidence type="ECO:0000313" key="2">
    <source>
        <dbReference type="Proteomes" id="UP001062846"/>
    </source>
</evidence>